<dbReference type="InterPro" id="IPR038765">
    <property type="entry name" value="Papain-like_cys_pep_sf"/>
</dbReference>
<keyword evidence="1" id="KW-1133">Transmembrane helix</keyword>
<sequence length="599" mass="66859">MKRLLAVCWGLFLGLCACPVWAEENFTINHQLHYEIHPNGSATVNQEISLTNQLADVYATRYSLTLQEVSVSNVSASDAGGPIQPQISRQGRETTVALVFNQPAVGKEKTLRFNLNYDALNLAQKNGQVWEINIPQLVLENASTNGQMTLAVPTSFGRLALMRPAPLKSETRQGVNLYFFDLQQAIGNGVNANFGEFQIFDFVLTYHLDNPTHSQISTEIALPPDTAFQQVLYQKLTPPPLNVRLDNDGNWLAQYQLRAQEKININAMGQAKIFATPQNDFLIPHADTIKRNLASQTYWPVDHPLIQAKAKQLTTPRAIYDFVVNHLEYRLDRVADDPQRLGALAALQNPQQAICTEFTDLFIALARAAGIPAREINGFAYTTNAAVRPLGMITDILHAWPEYWDESRQVWIPVDPTWGKTTNGVDYFSKTDMNHFAFAIHGEQSNFPYPAGSYKATDTPSKDVQVEFGQKLVDVNSQVAVNFQLPGAITIENTGRNALYYLKPQVTSVTLRINLPESSSKNIIVLPPFAKQKIQLTLASLKPFNFQDNLVTVVVNGQSFRQTVKIYAFPWQVAAGGGGLILLIIILFLTRPWNYAKKT</sequence>
<evidence type="ECO:0000313" key="5">
    <source>
        <dbReference type="Proteomes" id="UP000231214"/>
    </source>
</evidence>
<feature type="signal peptide" evidence="2">
    <location>
        <begin position="1"/>
        <end position="22"/>
    </location>
</feature>
<dbReference type="SMART" id="SM00460">
    <property type="entry name" value="TGc"/>
    <property type="match status" value="1"/>
</dbReference>
<dbReference type="SUPFAM" id="SSF54001">
    <property type="entry name" value="Cysteine proteinases"/>
    <property type="match status" value="1"/>
</dbReference>
<dbReference type="AlphaFoldDB" id="A0A2M6XBV2"/>
<dbReference type="Gene3D" id="3.10.620.30">
    <property type="match status" value="1"/>
</dbReference>
<accession>A0A2M6XBV2</accession>
<keyword evidence="1" id="KW-0472">Membrane</keyword>
<dbReference type="PROSITE" id="PS51257">
    <property type="entry name" value="PROKAR_LIPOPROTEIN"/>
    <property type="match status" value="1"/>
</dbReference>
<dbReference type="PANTHER" id="PTHR33490">
    <property type="entry name" value="BLR5614 PROTEIN-RELATED"/>
    <property type="match status" value="1"/>
</dbReference>
<evidence type="ECO:0000256" key="2">
    <source>
        <dbReference type="SAM" id="SignalP"/>
    </source>
</evidence>
<reference evidence="5" key="1">
    <citation type="submission" date="2017-09" db="EMBL/GenBank/DDBJ databases">
        <title>Depth-based differentiation of microbial function through sediment-hosted aquifers and enrichment of novel symbionts in the deep terrestrial subsurface.</title>
        <authorList>
            <person name="Probst A.J."/>
            <person name="Ladd B."/>
            <person name="Jarett J.K."/>
            <person name="Geller-Mcgrath D.E."/>
            <person name="Sieber C.M.K."/>
            <person name="Emerson J.B."/>
            <person name="Anantharaman K."/>
            <person name="Thomas B.C."/>
            <person name="Malmstrom R."/>
            <person name="Stieglmeier M."/>
            <person name="Klingl A."/>
            <person name="Woyke T."/>
            <person name="Ryan C.M."/>
            <person name="Banfield J.F."/>
        </authorList>
    </citation>
    <scope>NUCLEOTIDE SEQUENCE [LARGE SCALE GENOMIC DNA]</scope>
</reference>
<keyword evidence="1" id="KW-0812">Transmembrane</keyword>
<dbReference type="Pfam" id="PF01841">
    <property type="entry name" value="Transglut_core"/>
    <property type="match status" value="1"/>
</dbReference>
<feature type="transmembrane region" description="Helical" evidence="1">
    <location>
        <begin position="569"/>
        <end position="589"/>
    </location>
</feature>
<dbReference type="Proteomes" id="UP000231214">
    <property type="component" value="Unassembled WGS sequence"/>
</dbReference>
<proteinExistence type="predicted"/>
<name>A0A2M6XBV2_9BACT</name>
<organism evidence="4 5">
    <name type="scientific">Candidatus Shapirobacteria bacterium CG09_land_8_20_14_0_10_49_15</name>
    <dbReference type="NCBI Taxonomy" id="1974482"/>
    <lineage>
        <taxon>Bacteria</taxon>
        <taxon>Candidatus Shapironibacteriota</taxon>
    </lineage>
</organism>
<comment type="caution">
    <text evidence="4">The sequence shown here is derived from an EMBL/GenBank/DDBJ whole genome shotgun (WGS) entry which is preliminary data.</text>
</comment>
<evidence type="ECO:0000256" key="1">
    <source>
        <dbReference type="SAM" id="Phobius"/>
    </source>
</evidence>
<dbReference type="EMBL" id="PEZK01000001">
    <property type="protein sequence ID" value="PIU02466.1"/>
    <property type="molecule type" value="Genomic_DNA"/>
</dbReference>
<keyword evidence="2" id="KW-0732">Signal</keyword>
<dbReference type="InterPro" id="IPR002931">
    <property type="entry name" value="Transglutaminase-like"/>
</dbReference>
<evidence type="ECO:0000313" key="4">
    <source>
        <dbReference type="EMBL" id="PIU02466.1"/>
    </source>
</evidence>
<evidence type="ECO:0000259" key="3">
    <source>
        <dbReference type="SMART" id="SM00460"/>
    </source>
</evidence>
<feature type="domain" description="Transglutaminase-like" evidence="3">
    <location>
        <begin position="347"/>
        <end position="418"/>
    </location>
</feature>
<protein>
    <recommendedName>
        <fullName evidence="3">Transglutaminase-like domain-containing protein</fullName>
    </recommendedName>
</protein>
<feature type="chain" id="PRO_5014915278" description="Transglutaminase-like domain-containing protein" evidence="2">
    <location>
        <begin position="23"/>
        <end position="599"/>
    </location>
</feature>
<gene>
    <name evidence="4" type="ORF">COT66_00050</name>
</gene>